<reference evidence="2" key="1">
    <citation type="journal article" date="2021" name="Proc. Natl. Acad. Sci. U.S.A.">
        <title>A Catalog of Tens of Thousands of Viruses from Human Metagenomes Reveals Hidden Associations with Chronic Diseases.</title>
        <authorList>
            <person name="Tisza M.J."/>
            <person name="Buck C.B."/>
        </authorList>
    </citation>
    <scope>NUCLEOTIDE SEQUENCE</scope>
    <source>
        <strain evidence="2">CtTDf8</strain>
    </source>
</reference>
<evidence type="ECO:0000256" key="1">
    <source>
        <dbReference type="SAM" id="Phobius"/>
    </source>
</evidence>
<sequence>MKTRPGRNRSRLRRDYRGGGRLLPSRWRESCDYPVATVRGAALSERLSEARRLSRAKWSATIERLLSDYRRANPAPKFFQTFQKLFKNPIRIFSKPFEKSSGFSAPRVRGCRGRTVSVRGGSAGLETAGSPPGGRDLPPAVIRGTLRTLAGDLAAVQVRRVRRRVSTARCGAAGLAVRRAAAAAVPLLLRSIAVMALWGAYAPATAF</sequence>
<protein>
    <submittedName>
        <fullName evidence="2">Uncharacterized protein</fullName>
    </submittedName>
</protein>
<organism evidence="2">
    <name type="scientific">Siphoviridae sp. ctTDf8</name>
    <dbReference type="NCBI Taxonomy" id="2825517"/>
    <lineage>
        <taxon>Viruses</taxon>
        <taxon>Duplodnaviria</taxon>
        <taxon>Heunggongvirae</taxon>
        <taxon>Uroviricota</taxon>
        <taxon>Caudoviricetes</taxon>
    </lineage>
</organism>
<name>A0A8S5UJ53_9CAUD</name>
<keyword evidence="1" id="KW-0812">Transmembrane</keyword>
<keyword evidence="1" id="KW-1133">Transmembrane helix</keyword>
<feature type="transmembrane region" description="Helical" evidence="1">
    <location>
        <begin position="181"/>
        <end position="201"/>
    </location>
</feature>
<proteinExistence type="predicted"/>
<dbReference type="EMBL" id="BK016093">
    <property type="protein sequence ID" value="DAF94517.1"/>
    <property type="molecule type" value="Genomic_DNA"/>
</dbReference>
<accession>A0A8S5UJ53</accession>
<keyword evidence="1" id="KW-0472">Membrane</keyword>
<evidence type="ECO:0000313" key="2">
    <source>
        <dbReference type="EMBL" id="DAF94517.1"/>
    </source>
</evidence>